<accession>A0A8H2WSU4</accession>
<protein>
    <submittedName>
        <fullName evidence="2">Uncharacterized protein</fullName>
    </submittedName>
</protein>
<feature type="region of interest" description="Disordered" evidence="1">
    <location>
        <begin position="579"/>
        <end position="598"/>
    </location>
</feature>
<dbReference type="InterPro" id="IPR036280">
    <property type="entry name" value="Multihaem_cyt_sf"/>
</dbReference>
<evidence type="ECO:0000313" key="2">
    <source>
        <dbReference type="EMBL" id="CAE6400513.1"/>
    </source>
</evidence>
<name>A0A8H2WSU4_9AGAM</name>
<sequence>MTEIHAAARPLAPTGFFFPAAFVYCPRSTTCGHNTSMAYEHPNHQYNHHAPPGPYASHPTQIIPGPPHITEPTYTHHASSSAGTLPTYAHGHYANEQYNQYPDTHSPSAPHPYSLPDTSSARPYYVPNEQYQNVMQRPYIQTYIPQDPHGHQAQYSMGMAYPVQSPIVQQPNLPMHQPQENIYPQQSVPSQTNRGYFQQETLDKLHMHPYAHRAIVTAQSQATGSPPVQSEPLTLEQPANGYSFKPTVPGPLAGPILAPELQQSIGYSRSPASNLPSTLPAVPSTSGPASSRQSDSTGSLSPRTNRDNSLPAPVFSSTSPVTNRADVLLGDPSVRNRKYVVERDIQCIKCSSVIGRLLLRGTQEEFEHQYSLYFQCPRCHNAPTLPVVSRKRTRTTEDTSLPTICDVCHRTRGIGGVVMKDREVSVPYAIEIVCISCSSRYSRCSDCGGGSGRVGVGKWRCKEMFQGNRKTCRLSHARLGHGELEIGVWRAPEELKVQKDLLSVIASCKKLWQERVLAKLATPEVLEGDQEQPLRTYQDIDEVLARGWPAHESLLLEFPPSAGLHRRYICLLWTKSKGRRNRKPNPNPGPVNANDPDQLAEGLRRTHDFAPEGCTLVAIFMCDWDMMNGTVLVSTSVPFESQDAEDRGAVSMGEVLSQILKDRVEHNAQHPDNPVPAPLHIWVGIKAVSPLHGARFIDSMNRRGFILLSEYIARHPDVDPEIFSEPPFGHLWLDDPWATTDTNDTRPVEVLVRWLGKDLDEAQLQKLKGIEYGKRARETGRAKKRR</sequence>
<comment type="caution">
    <text evidence="2">The sequence shown here is derived from an EMBL/GenBank/DDBJ whole genome shotgun (WGS) entry which is preliminary data.</text>
</comment>
<dbReference type="AlphaFoldDB" id="A0A8H2WSU4"/>
<feature type="compositionally biased region" description="Polar residues" evidence="1">
    <location>
        <begin position="267"/>
        <end position="303"/>
    </location>
</feature>
<dbReference type="EMBL" id="CAJMWV010000511">
    <property type="protein sequence ID" value="CAE6400513.1"/>
    <property type="molecule type" value="Genomic_DNA"/>
</dbReference>
<gene>
    <name evidence="2" type="ORF">RDB_LOCUS14311</name>
</gene>
<feature type="compositionally biased region" description="Polar residues" evidence="1">
    <location>
        <begin position="219"/>
        <end position="232"/>
    </location>
</feature>
<feature type="region of interest" description="Disordered" evidence="1">
    <location>
        <begin position="267"/>
        <end position="318"/>
    </location>
</feature>
<reference evidence="2" key="1">
    <citation type="submission" date="2021-01" db="EMBL/GenBank/DDBJ databases">
        <authorList>
            <person name="Kaushik A."/>
        </authorList>
    </citation>
    <scope>NUCLEOTIDE SEQUENCE</scope>
    <source>
        <strain evidence="2">AG3-1AP</strain>
    </source>
</reference>
<proteinExistence type="predicted"/>
<dbReference type="OrthoDB" id="2129662at2759"/>
<feature type="region of interest" description="Disordered" evidence="1">
    <location>
        <begin position="219"/>
        <end position="247"/>
    </location>
</feature>
<evidence type="ECO:0000256" key="1">
    <source>
        <dbReference type="SAM" id="MobiDB-lite"/>
    </source>
</evidence>
<dbReference type="SUPFAM" id="SSF48695">
    <property type="entry name" value="Multiheme cytochromes"/>
    <property type="match status" value="1"/>
</dbReference>
<dbReference type="Proteomes" id="UP000663831">
    <property type="component" value="Unassembled WGS sequence"/>
</dbReference>
<organism evidence="2 3">
    <name type="scientific">Rhizoctonia solani</name>
    <dbReference type="NCBI Taxonomy" id="456999"/>
    <lineage>
        <taxon>Eukaryota</taxon>
        <taxon>Fungi</taxon>
        <taxon>Dikarya</taxon>
        <taxon>Basidiomycota</taxon>
        <taxon>Agaricomycotina</taxon>
        <taxon>Agaricomycetes</taxon>
        <taxon>Cantharellales</taxon>
        <taxon>Ceratobasidiaceae</taxon>
        <taxon>Rhizoctonia</taxon>
    </lineage>
</organism>
<evidence type="ECO:0000313" key="3">
    <source>
        <dbReference type="Proteomes" id="UP000663831"/>
    </source>
</evidence>